<evidence type="ECO:0000313" key="2">
    <source>
        <dbReference type="EMBL" id="PQO44436.1"/>
    </source>
</evidence>
<comment type="caution">
    <text evidence="2">The sequence shown here is derived from an EMBL/GenBank/DDBJ whole genome shotgun (WGS) entry which is preliminary data.</text>
</comment>
<feature type="transmembrane region" description="Helical" evidence="1">
    <location>
        <begin position="12"/>
        <end position="30"/>
    </location>
</feature>
<sequence>MQDDEYAIQWSWQRVAAIVVAGFSILVTLLRTWDAEAIFAQSVLLLFLLAVIFWPGMINDFYRRSWDGFSHSGGEFHPAFMVQLVAWLVPIFFATWPLLMMSWAPAD</sequence>
<evidence type="ECO:0000313" key="3">
    <source>
        <dbReference type="Proteomes" id="UP000237819"/>
    </source>
</evidence>
<organism evidence="2 3">
    <name type="scientific">Blastopirellula marina</name>
    <dbReference type="NCBI Taxonomy" id="124"/>
    <lineage>
        <taxon>Bacteria</taxon>
        <taxon>Pseudomonadati</taxon>
        <taxon>Planctomycetota</taxon>
        <taxon>Planctomycetia</taxon>
        <taxon>Pirellulales</taxon>
        <taxon>Pirellulaceae</taxon>
        <taxon>Blastopirellula</taxon>
    </lineage>
</organism>
<dbReference type="EMBL" id="PUHZ01000019">
    <property type="protein sequence ID" value="PQO44436.1"/>
    <property type="molecule type" value="Genomic_DNA"/>
</dbReference>
<keyword evidence="1" id="KW-0472">Membrane</keyword>
<dbReference type="Proteomes" id="UP000237819">
    <property type="component" value="Unassembled WGS sequence"/>
</dbReference>
<feature type="transmembrane region" description="Helical" evidence="1">
    <location>
        <begin position="37"/>
        <end position="58"/>
    </location>
</feature>
<dbReference type="AlphaFoldDB" id="A0A2S8GJ40"/>
<evidence type="ECO:0000256" key="1">
    <source>
        <dbReference type="SAM" id="Phobius"/>
    </source>
</evidence>
<accession>A0A2S8GJ40</accession>
<reference evidence="2 3" key="1">
    <citation type="submission" date="2018-02" db="EMBL/GenBank/DDBJ databases">
        <title>Comparative genomes isolates from brazilian mangrove.</title>
        <authorList>
            <person name="Araujo J.E."/>
            <person name="Taketani R.G."/>
            <person name="Silva M.C.P."/>
            <person name="Loureco M.V."/>
            <person name="Andreote F.D."/>
        </authorList>
    </citation>
    <scope>NUCLEOTIDE SEQUENCE [LARGE SCALE GENOMIC DNA]</scope>
    <source>
        <strain evidence="2 3">Nap-Phe MGV</strain>
    </source>
</reference>
<keyword evidence="1" id="KW-0812">Transmembrane</keyword>
<dbReference type="RefSeq" id="WP_105336962.1">
    <property type="nucleotide sequence ID" value="NZ_PUHZ01000019.1"/>
</dbReference>
<keyword evidence="1" id="KW-1133">Transmembrane helix</keyword>
<proteinExistence type="predicted"/>
<feature type="transmembrane region" description="Helical" evidence="1">
    <location>
        <begin position="78"/>
        <end position="99"/>
    </location>
</feature>
<protein>
    <submittedName>
        <fullName evidence="2">Uncharacterized protein</fullName>
    </submittedName>
</protein>
<name>A0A2S8GJ40_9BACT</name>
<gene>
    <name evidence="2" type="ORF">C5Y93_18650</name>
</gene>